<keyword evidence="2" id="KW-1185">Reference proteome</keyword>
<comment type="caution">
    <text evidence="1">The sequence shown here is derived from an EMBL/GenBank/DDBJ whole genome shotgun (WGS) entry which is preliminary data.</text>
</comment>
<accession>A0ACC2WRM6</accession>
<sequence length="2235" mass="250963">MRTSPTRFIALFTRTANPINLATDSSPVTPHNNSHDTNGNTVVEEDEDGHPIIVVPPAVVEDLTDEEKREREGYAVFVWRTVVQLDGVSVELLGDAGKAQLGKGRGRASEVVLDLQGEHDEMGRIEEDDELAKRDDELRTIDTPMEMNPDDADDDHGFAIDPALEASASASAPPQSTDVLSATTQTQQEPSHSAATASADTSAGAPATSNIPESEKYDLLLLKEKYGDKVVLRASESMIMNALTGSYVRYIARGKEFGMQVFDIAKKSGQKPSTVFYLVKTLTDMGLVAKIKDTESNKTNIAVHRRYLSENFQYQLRIGYLEYIARQGAETARALSGEGPVAGSGSGAGGEGAEHIPIDQTTGLPKFPPFGMESLGSRSFIKYRLVRLLRSDLWHHLIENKLLLRFLGFTPAYTVQTRRQFQRHISAFKREGLIDEVMVPDDFKPDKPHRCLRLAEFRPKPDEKETFEGKLPDVVSTVIDPALLDTEDIEDEELLDEEDAEQPFAPKELGYEHCYTIDHAVLQVVRHSGTQGITIRQIMRSLNHLDHKTVDVIVARYERLEHHPSHLNDFLFKVTQEVYRREKRLRVFTLENFRQRCIEDGIELNDEIPKHPNIGRYADLSEYKFCKTPSGAKELLDADTINVPRVSDKITREHRKYVRKSKLAGRPIPRPGTAAFLGEAVDYQILGRPRKFIRTIGLDGKLVKRTKQNLLPVHPELPSVYLYNSETKVFFDVPDEWPGIGPVPEPPNWHTAMEPWNPIIPSTGQYARKIIKMDDKLKNRKAVVPKKGTGGKKSAKAADDDDASPPPPPKKSGQSKRNRTAQPEPLAQGTGQANEDDQDVTIQSVLETQSETPAPKGKKRGRKASEMGTFTIPKSTSKRRGKVIKSGAIVLDAGSDTQENGANTDARAIDVDASALLDDAEISAVPKKKSRVSRKPKKTVVDAEIELNIDPALLAATDADVYEMQSSVPAKTLTATSAAGSAQGKHLTRSESSRVLNFQTLRIGEANGVSSAEALVGEFSPIQAASTSTQQEPLHPGHLGSSPLRGYNYINNTPALLESVFVPGSRKRPRRTQPDLPLQEELSNQDTSEPDPKKARGPKKSGRLLIQYPYKKREILEFVREMGGVTTGGNYLCTNLWEWIQKHKKGKSAFDGMPDKASMERLVSSLENDNQLKQTMVALAVQWGGSDKISIVRLPDTPQETVTAFINRVKQNRQRATILPPLVPEPGFTRTHSKADYPLMGPVRLTDESLEALLTPVADLEAMPSDQVREMFRKDWRLLAQHHGYLVGMFRRAKYLHLEIVKALQNHIQLLPNGDRVLDVNVFRTETSLRTLCMILPITVQDDKLERVLRDSRQAELPLKDCSKFVQNLIGVRRRAMRLKLARLILLLADLNVLEAGHAVVDGNERVVRFDARKEETVTPVTHVRILPLTPIYDYTTSQDVATLPLKMIIIDTPEAAEEYWYAVWFISLTKGDVNVAAIASFSDPSTVTTAQPRIVPPTLKKKLAMRQHWQSEYALQKSQRRYLDYVFRAEAPAVVADIERHAILSYRLFAPIEVITEYFQHLASRVDDTVVVRLHHPSRRVPIQPVRAVIAEKARIRKEKLEAEWSEQIDRALIQIGQQTSDPLLNFLEPLHKQYLRNPGKTGPQNLMNAITSFFARLNNTGSVRRKRGRFVPTTAATSLSSLHNKSRRHRTRWTSAMEELARDAFVILEARKEKLGLQNAGHNEALGQLFKSIDATKVRTRVLKWRRQHPANEAYIQRMQVAWKQVCEEHADEIPDPHPTSFEEFDLKDYVAILRKYVKKELHVSSFFTSVDEADRMPELPEDVEQLRKAYDAQLRHRPIQVLDDAWVIYGDEKRDKALLSASTVMPMLIDASSPEEETELKESGLVDSVVKMIVSNPMENFDETRADTLLMPLHRATVEMHVKDLLSRGILTSYDKANAVKMPGRAYHFQESYHRALDTPISQVVQRDAEELLQTIPEDEFVPWPIISKEGEFASLLGLVSEDMVDMQIETDFALDILDTKGFRRARVIDDDCIELVVNLKLNAKGIHAVEAPDHPHAHAWGSSPSTTGTTTDGPSSEKRAAKKRERVLSASALINAVENAGRDGITFVDLKNYFHSTDPILITAIEKALDNNKLVLTGYSRPILVHPRNRNDWQLSDAMPNPKQWLDVYGQKVEPTFMKCVRAVYGTIIQKPGITQVRYSADLWVFAALTIFGYGSLIYDRRWPISSLDKN</sequence>
<evidence type="ECO:0000313" key="1">
    <source>
        <dbReference type="EMBL" id="KAJ9113697.1"/>
    </source>
</evidence>
<gene>
    <name evidence="1" type="ORF">QFC22_006006</name>
</gene>
<dbReference type="EMBL" id="JASBWU010000021">
    <property type="protein sequence ID" value="KAJ9113697.1"/>
    <property type="molecule type" value="Genomic_DNA"/>
</dbReference>
<proteinExistence type="predicted"/>
<protein>
    <submittedName>
        <fullName evidence="1">Uncharacterized protein</fullName>
    </submittedName>
</protein>
<reference evidence="1" key="1">
    <citation type="submission" date="2023-04" db="EMBL/GenBank/DDBJ databases">
        <title>Draft Genome sequencing of Naganishia species isolated from polar environments using Oxford Nanopore Technology.</title>
        <authorList>
            <person name="Leo P."/>
            <person name="Venkateswaran K."/>
        </authorList>
    </citation>
    <scope>NUCLEOTIDE SEQUENCE</scope>
    <source>
        <strain evidence="1">MNA-CCFEE 5425</strain>
    </source>
</reference>
<dbReference type="Proteomes" id="UP001243375">
    <property type="component" value="Unassembled WGS sequence"/>
</dbReference>
<evidence type="ECO:0000313" key="2">
    <source>
        <dbReference type="Proteomes" id="UP001243375"/>
    </source>
</evidence>
<name>A0ACC2WRM6_9TREE</name>
<organism evidence="1 2">
    <name type="scientific">Naganishia vaughanmartiniae</name>
    <dbReference type="NCBI Taxonomy" id="1424756"/>
    <lineage>
        <taxon>Eukaryota</taxon>
        <taxon>Fungi</taxon>
        <taxon>Dikarya</taxon>
        <taxon>Basidiomycota</taxon>
        <taxon>Agaricomycotina</taxon>
        <taxon>Tremellomycetes</taxon>
        <taxon>Filobasidiales</taxon>
        <taxon>Filobasidiaceae</taxon>
        <taxon>Naganishia</taxon>
    </lineage>
</organism>